<sequence length="81" mass="8836">MGCLFIPCRWCLIAPPISKPSALLRPIFPQSIIYKVAIFAVLVAIASGGEKLLFKISGPMVVVKVGIILIFGFRYDPTLES</sequence>
<accession>A0A379VHY3</accession>
<keyword evidence="1" id="KW-0472">Membrane</keyword>
<dbReference type="EMBL" id="UGXR01000001">
    <property type="protein sequence ID" value="SUH06452.1"/>
    <property type="molecule type" value="Genomic_DNA"/>
</dbReference>
<protein>
    <submittedName>
        <fullName evidence="2">HAAAP family transport protein</fullName>
    </submittedName>
</protein>
<feature type="transmembrane region" description="Helical" evidence="1">
    <location>
        <begin position="52"/>
        <end position="73"/>
    </location>
</feature>
<name>A0A379VHY3_SALET</name>
<dbReference type="AlphaFoldDB" id="A0A379VHY3"/>
<feature type="transmembrane region" description="Helical" evidence="1">
    <location>
        <begin position="27"/>
        <end position="45"/>
    </location>
</feature>
<keyword evidence="1" id="KW-0812">Transmembrane</keyword>
<gene>
    <name evidence="2" type="primary">yhjV_2</name>
    <name evidence="2" type="ORF">NCTC8256_00302</name>
</gene>
<proteinExistence type="predicted"/>
<dbReference type="Proteomes" id="UP000254346">
    <property type="component" value="Unassembled WGS sequence"/>
</dbReference>
<organism evidence="2 3">
    <name type="scientific">Salmonella enterica I</name>
    <dbReference type="NCBI Taxonomy" id="59201"/>
    <lineage>
        <taxon>Bacteria</taxon>
        <taxon>Pseudomonadati</taxon>
        <taxon>Pseudomonadota</taxon>
        <taxon>Gammaproteobacteria</taxon>
        <taxon>Enterobacterales</taxon>
        <taxon>Enterobacteriaceae</taxon>
        <taxon>Salmonella</taxon>
    </lineage>
</organism>
<keyword evidence="1" id="KW-1133">Transmembrane helix</keyword>
<evidence type="ECO:0000313" key="3">
    <source>
        <dbReference type="Proteomes" id="UP000254346"/>
    </source>
</evidence>
<evidence type="ECO:0000313" key="2">
    <source>
        <dbReference type="EMBL" id="SUH06452.1"/>
    </source>
</evidence>
<evidence type="ECO:0000256" key="1">
    <source>
        <dbReference type="SAM" id="Phobius"/>
    </source>
</evidence>
<reference evidence="2 3" key="1">
    <citation type="submission" date="2018-06" db="EMBL/GenBank/DDBJ databases">
        <authorList>
            <consortium name="Pathogen Informatics"/>
            <person name="Doyle S."/>
        </authorList>
    </citation>
    <scope>NUCLEOTIDE SEQUENCE [LARGE SCALE GENOMIC DNA]</scope>
    <source>
        <strain evidence="2 3">NCTC8256</strain>
    </source>
</reference>